<dbReference type="OrthoDB" id="7500135at2759"/>
<proteinExistence type="predicted"/>
<reference evidence="1" key="1">
    <citation type="submission" date="2021-12" db="EMBL/GenBank/DDBJ databases">
        <authorList>
            <person name="King R."/>
        </authorList>
    </citation>
    <scope>NUCLEOTIDE SEQUENCE</scope>
</reference>
<organism evidence="1 2">
    <name type="scientific">Diatraea saccharalis</name>
    <name type="common">sugarcane borer</name>
    <dbReference type="NCBI Taxonomy" id="40085"/>
    <lineage>
        <taxon>Eukaryota</taxon>
        <taxon>Metazoa</taxon>
        <taxon>Ecdysozoa</taxon>
        <taxon>Arthropoda</taxon>
        <taxon>Hexapoda</taxon>
        <taxon>Insecta</taxon>
        <taxon>Pterygota</taxon>
        <taxon>Neoptera</taxon>
        <taxon>Endopterygota</taxon>
        <taxon>Lepidoptera</taxon>
        <taxon>Glossata</taxon>
        <taxon>Ditrysia</taxon>
        <taxon>Pyraloidea</taxon>
        <taxon>Crambidae</taxon>
        <taxon>Crambinae</taxon>
        <taxon>Diatraea</taxon>
    </lineage>
</organism>
<sequence>MEQGAMEGAVTPEGERRTRAALAEITARLTNTRDMSTTLPSGYLSPAPSPSELLIRQRGSNKLYMYTNIIKQKNILFCLKGVIFRNTDSIMKILQHHTWVL</sequence>
<gene>
    <name evidence="1" type="ORF">DIATSA_LOCUS5959</name>
</gene>
<protein>
    <submittedName>
        <fullName evidence="1">Uncharacterized protein</fullName>
    </submittedName>
</protein>
<accession>A0A9N9R2C8</accession>
<evidence type="ECO:0000313" key="2">
    <source>
        <dbReference type="Proteomes" id="UP001153714"/>
    </source>
</evidence>
<keyword evidence="2" id="KW-1185">Reference proteome</keyword>
<evidence type="ECO:0000313" key="1">
    <source>
        <dbReference type="EMBL" id="CAG9788124.1"/>
    </source>
</evidence>
<dbReference type="EMBL" id="OU893350">
    <property type="protein sequence ID" value="CAG9788124.1"/>
    <property type="molecule type" value="Genomic_DNA"/>
</dbReference>
<dbReference type="AlphaFoldDB" id="A0A9N9R2C8"/>
<name>A0A9N9R2C8_9NEOP</name>
<dbReference type="Proteomes" id="UP001153714">
    <property type="component" value="Chromosome 19"/>
</dbReference>
<reference evidence="1" key="2">
    <citation type="submission" date="2022-10" db="EMBL/GenBank/DDBJ databases">
        <authorList>
            <consortium name="ENA_rothamsted_submissions"/>
            <consortium name="culmorum"/>
            <person name="King R."/>
        </authorList>
    </citation>
    <scope>NUCLEOTIDE SEQUENCE</scope>
</reference>